<evidence type="ECO:0000256" key="5">
    <source>
        <dbReference type="ARBA" id="ARBA00022759"/>
    </source>
</evidence>
<sequence length="1262" mass="145797">MTSREREVLSRLRTDHLNMEERINLENLCQKYADIFYIDGEALTFTNKIKHKIRTSDEMPVFTKSYRYPYIHRDEVRDQIGKMLSQGIIRPSESAWSSPIWIVPKKPDASGKTKWRLVVDFRKLNEKTIDDKYPIPNINDVLDKLGNCQYFSTLDLASGFYQVEMDPEDIPKTAFNVENGHYEFLRMPMGLKNSPSTFQRVMDNVLKGLQNVICLVYLDDIVVFSTSLQEHMINLEKVFSRLRESNFKVQMDKSEFLKRETAYLGHVITKDGIKPNPDKIRAIKNYPMPRTPKEIKQFLGLVGYYRKFIPNFARITKPFTQCLKKGNKVVINSEYTDCFEKCKNLLTNDPILQYPNFNKEFILTTDASNVALGAILSRGPEGADKPICYASRTLNDSELNYSTIEKELLAIWVMQLKEPNARLTRWKLKLSEYDFTVKYKSGKSNTNADALSRVEIHNEETDSMIALASERPPSVENSSTASAHTNAFSKYAQAYHVRDATAISIVQALLNFCTHHGLPLTIVSDNGTEFTNQIFNDFTNLHRINHHRILPHSPNDNGLVERFHATILEHIRILKLRNKSENAINLMPYAILAYNSSVHSFTKCRPFDIITGHFDPRDPFDVDMTKHLTQQYVQNHKDQMKLVYETLGEISLADRTSIINNRNKDRDPEIEYQPHQRIFVKNPLASRQKLAPRVLLVLTAPSIASHRMSQEITLESLDDGPGLLPFRLGATRLITHYHTFIQFVELDDINDKISQLQNQLIYFRQTLGNDTYMLYEAQIEFLFIKLSKVLNQLETLKPHRIKRGLVDGLGSIIKSVTGNLDNSDAVKYDNAIKILQQNSNVIFHEFNNHVSLSKEWMVQHSNVLEELVENQVKINETLQLILDRNSYKDSSLLKYAKFAQYLAILTENIDEIFSELTRIENIIAFIHASTLHHSMISIDVLNHMIQRLITIYGKEHVLQLELREYYDIIKPGYYYSDNRIVIIFNIPLFTKDSYNLYKLSMAPNKFKQALVPPFPLIATNRKGYVYIEAECPKFKDWYLCGETMDHQLRQVPDCIQNLLINQAIDKTCDVVTITLSRPAMEELDEKHYILSFPNATRIHYLCGKENYNILSGTYLATVPMSCSLDTPDFTITNINDVVEGQPLKIMKLTTDIEEPPKGNSQIHLNSIDLRRLHDTKHRVITQPTLEIKQASPDYTVYHTTIPLYIILLSALALTMLLLIRRGEIFRRRSERSPPKDKIYAVPETSEKTKQHPSLFSQRSLQK</sequence>
<keyword evidence="10" id="KW-0472">Membrane</keyword>
<evidence type="ECO:0000313" key="14">
    <source>
        <dbReference type="Proteomes" id="UP001314205"/>
    </source>
</evidence>
<dbReference type="Gene3D" id="3.10.20.370">
    <property type="match status" value="1"/>
</dbReference>
<protein>
    <submittedName>
        <fullName evidence="13">Uncharacterized protein</fullName>
    </submittedName>
</protein>
<feature type="compositionally biased region" description="Polar residues" evidence="9">
    <location>
        <begin position="1251"/>
        <end position="1262"/>
    </location>
</feature>
<dbReference type="InterPro" id="IPR050951">
    <property type="entry name" value="Retrovirus_Pol_polyprotein"/>
</dbReference>
<dbReference type="GO" id="GO:0003676">
    <property type="term" value="F:nucleic acid binding"/>
    <property type="evidence" value="ECO:0007669"/>
    <property type="project" value="InterPro"/>
</dbReference>
<dbReference type="GO" id="GO:0003964">
    <property type="term" value="F:RNA-directed DNA polymerase activity"/>
    <property type="evidence" value="ECO:0007669"/>
    <property type="project" value="UniProtKB-KW"/>
</dbReference>
<dbReference type="GO" id="GO:0004519">
    <property type="term" value="F:endonuclease activity"/>
    <property type="evidence" value="ECO:0007669"/>
    <property type="project" value="UniProtKB-KW"/>
</dbReference>
<evidence type="ECO:0000256" key="9">
    <source>
        <dbReference type="SAM" id="MobiDB-lite"/>
    </source>
</evidence>
<evidence type="ECO:0000256" key="3">
    <source>
        <dbReference type="ARBA" id="ARBA00022695"/>
    </source>
</evidence>
<dbReference type="Proteomes" id="UP001314205">
    <property type="component" value="Unassembled WGS sequence"/>
</dbReference>
<dbReference type="InterPro" id="IPR001584">
    <property type="entry name" value="Integrase_cat-core"/>
</dbReference>
<feature type="transmembrane region" description="Helical" evidence="10">
    <location>
        <begin position="1201"/>
        <end position="1219"/>
    </location>
</feature>
<keyword evidence="4" id="KW-0540">Nuclease</keyword>
<keyword evidence="10" id="KW-1133">Transmembrane helix</keyword>
<dbReference type="GO" id="GO:0015074">
    <property type="term" value="P:DNA integration"/>
    <property type="evidence" value="ECO:0007669"/>
    <property type="project" value="InterPro"/>
</dbReference>
<dbReference type="GO" id="GO:0006508">
    <property type="term" value="P:proteolysis"/>
    <property type="evidence" value="ECO:0007669"/>
    <property type="project" value="UniProtKB-KW"/>
</dbReference>
<dbReference type="SUPFAM" id="SSF53098">
    <property type="entry name" value="Ribonuclease H-like"/>
    <property type="match status" value="1"/>
</dbReference>
<dbReference type="SUPFAM" id="SSF56672">
    <property type="entry name" value="DNA/RNA polymerases"/>
    <property type="match status" value="1"/>
</dbReference>
<name>A0AAV1KH60_9NEOP</name>
<dbReference type="GO" id="GO:0042575">
    <property type="term" value="C:DNA polymerase complex"/>
    <property type="evidence" value="ECO:0007669"/>
    <property type="project" value="UniProtKB-ARBA"/>
</dbReference>
<dbReference type="FunFam" id="3.30.70.270:FF:000026">
    <property type="entry name" value="Transposon Ty3-G Gag-Pol polyprotein"/>
    <property type="match status" value="1"/>
</dbReference>
<dbReference type="Gene3D" id="3.30.420.10">
    <property type="entry name" value="Ribonuclease H-like superfamily/Ribonuclease H"/>
    <property type="match status" value="1"/>
</dbReference>
<dbReference type="CDD" id="cd01647">
    <property type="entry name" value="RT_LTR"/>
    <property type="match status" value="1"/>
</dbReference>
<keyword evidence="8" id="KW-0511">Multifunctional enzyme</keyword>
<dbReference type="InterPro" id="IPR000477">
    <property type="entry name" value="RT_dom"/>
</dbReference>
<dbReference type="Gene3D" id="3.10.10.10">
    <property type="entry name" value="HIV Type 1 Reverse Transcriptase, subunit A, domain 1"/>
    <property type="match status" value="1"/>
</dbReference>
<feature type="compositionally biased region" description="Basic and acidic residues" evidence="9">
    <location>
        <begin position="1230"/>
        <end position="1249"/>
    </location>
</feature>
<accession>A0AAV1KH60</accession>
<dbReference type="AlphaFoldDB" id="A0AAV1KH60"/>
<dbReference type="InterPro" id="IPR043502">
    <property type="entry name" value="DNA/RNA_pol_sf"/>
</dbReference>
<proteinExistence type="predicted"/>
<evidence type="ECO:0000259" key="11">
    <source>
        <dbReference type="PROSITE" id="PS50878"/>
    </source>
</evidence>
<feature type="region of interest" description="Disordered" evidence="9">
    <location>
        <begin position="1230"/>
        <end position="1262"/>
    </location>
</feature>
<keyword evidence="1" id="KW-0645">Protease</keyword>
<dbReference type="GO" id="GO:0008233">
    <property type="term" value="F:peptidase activity"/>
    <property type="evidence" value="ECO:0007669"/>
    <property type="project" value="UniProtKB-KW"/>
</dbReference>
<dbReference type="InterPro" id="IPR043128">
    <property type="entry name" value="Rev_trsase/Diguanyl_cyclase"/>
</dbReference>
<keyword evidence="5" id="KW-0255">Endonuclease</keyword>
<dbReference type="EMBL" id="CAVLGL010000035">
    <property type="protein sequence ID" value="CAK1582403.1"/>
    <property type="molecule type" value="Genomic_DNA"/>
</dbReference>
<evidence type="ECO:0000256" key="1">
    <source>
        <dbReference type="ARBA" id="ARBA00022670"/>
    </source>
</evidence>
<dbReference type="InterPro" id="IPR041577">
    <property type="entry name" value="RT_RNaseH_2"/>
</dbReference>
<reference evidence="13 14" key="1">
    <citation type="submission" date="2023-11" db="EMBL/GenBank/DDBJ databases">
        <authorList>
            <person name="Hedman E."/>
            <person name="Englund M."/>
            <person name="Stromberg M."/>
            <person name="Nyberg Akerstrom W."/>
            <person name="Nylinder S."/>
            <person name="Jareborg N."/>
            <person name="Kallberg Y."/>
            <person name="Kronander E."/>
        </authorList>
    </citation>
    <scope>NUCLEOTIDE SEQUENCE [LARGE SCALE GENOMIC DNA]</scope>
</reference>
<keyword evidence="2" id="KW-0808">Transferase</keyword>
<dbReference type="CDD" id="cd09274">
    <property type="entry name" value="RNase_HI_RT_Ty3"/>
    <property type="match status" value="1"/>
</dbReference>
<dbReference type="InterPro" id="IPR012337">
    <property type="entry name" value="RNaseH-like_sf"/>
</dbReference>
<evidence type="ECO:0000259" key="12">
    <source>
        <dbReference type="PROSITE" id="PS50994"/>
    </source>
</evidence>
<dbReference type="PROSITE" id="PS50878">
    <property type="entry name" value="RT_POL"/>
    <property type="match status" value="1"/>
</dbReference>
<evidence type="ECO:0000313" key="13">
    <source>
        <dbReference type="EMBL" id="CAK1582403.1"/>
    </source>
</evidence>
<feature type="domain" description="Integrase catalytic" evidence="12">
    <location>
        <begin position="451"/>
        <end position="614"/>
    </location>
</feature>
<evidence type="ECO:0000256" key="10">
    <source>
        <dbReference type="SAM" id="Phobius"/>
    </source>
</evidence>
<evidence type="ECO:0000256" key="2">
    <source>
        <dbReference type="ARBA" id="ARBA00022679"/>
    </source>
</evidence>
<dbReference type="Gene3D" id="3.30.70.270">
    <property type="match status" value="2"/>
</dbReference>
<evidence type="ECO:0000256" key="8">
    <source>
        <dbReference type="ARBA" id="ARBA00023268"/>
    </source>
</evidence>
<dbReference type="PANTHER" id="PTHR37984">
    <property type="entry name" value="PROTEIN CBG26694"/>
    <property type="match status" value="1"/>
</dbReference>
<comment type="caution">
    <text evidence="13">The sequence shown here is derived from an EMBL/GenBank/DDBJ whole genome shotgun (WGS) entry which is preliminary data.</text>
</comment>
<keyword evidence="3" id="KW-0548">Nucleotidyltransferase</keyword>
<organism evidence="13 14">
    <name type="scientific">Parnassius mnemosyne</name>
    <name type="common">clouded apollo</name>
    <dbReference type="NCBI Taxonomy" id="213953"/>
    <lineage>
        <taxon>Eukaryota</taxon>
        <taxon>Metazoa</taxon>
        <taxon>Ecdysozoa</taxon>
        <taxon>Arthropoda</taxon>
        <taxon>Hexapoda</taxon>
        <taxon>Insecta</taxon>
        <taxon>Pterygota</taxon>
        <taxon>Neoptera</taxon>
        <taxon>Endopterygota</taxon>
        <taxon>Lepidoptera</taxon>
        <taxon>Glossata</taxon>
        <taxon>Ditrysia</taxon>
        <taxon>Papilionoidea</taxon>
        <taxon>Papilionidae</taxon>
        <taxon>Parnassiinae</taxon>
        <taxon>Parnassini</taxon>
        <taxon>Parnassius</taxon>
        <taxon>Driopa</taxon>
    </lineage>
</organism>
<dbReference type="PANTHER" id="PTHR37984:SF5">
    <property type="entry name" value="PROTEIN NYNRIN-LIKE"/>
    <property type="match status" value="1"/>
</dbReference>
<dbReference type="PROSITE" id="PS50994">
    <property type="entry name" value="INTEGRASE"/>
    <property type="match status" value="1"/>
</dbReference>
<dbReference type="FunFam" id="3.10.10.10:FF:000007">
    <property type="entry name" value="Retrovirus-related Pol polyprotein from transposon 17.6-like Protein"/>
    <property type="match status" value="1"/>
</dbReference>
<keyword evidence="14" id="KW-1185">Reference proteome</keyword>
<evidence type="ECO:0000256" key="4">
    <source>
        <dbReference type="ARBA" id="ARBA00022722"/>
    </source>
</evidence>
<dbReference type="Pfam" id="PF17919">
    <property type="entry name" value="RT_RNaseH_2"/>
    <property type="match status" value="1"/>
</dbReference>
<feature type="domain" description="Reverse transcriptase" evidence="11">
    <location>
        <begin position="84"/>
        <end position="268"/>
    </location>
</feature>
<gene>
    <name evidence="13" type="ORF">PARMNEM_LOCUS3933</name>
</gene>
<evidence type="ECO:0000256" key="7">
    <source>
        <dbReference type="ARBA" id="ARBA00022918"/>
    </source>
</evidence>
<keyword evidence="6" id="KW-0378">Hydrolase</keyword>
<dbReference type="Pfam" id="PF00078">
    <property type="entry name" value="RVT_1"/>
    <property type="match status" value="1"/>
</dbReference>
<keyword evidence="7" id="KW-0695">RNA-directed DNA polymerase</keyword>
<keyword evidence="10" id="KW-0812">Transmembrane</keyword>
<dbReference type="InterPro" id="IPR036397">
    <property type="entry name" value="RNaseH_sf"/>
</dbReference>
<evidence type="ECO:0000256" key="6">
    <source>
        <dbReference type="ARBA" id="ARBA00022801"/>
    </source>
</evidence>